<evidence type="ECO:0000256" key="1">
    <source>
        <dbReference type="ARBA" id="ARBA00004167"/>
    </source>
</evidence>
<feature type="transmembrane region" description="Helical" evidence="5">
    <location>
        <begin position="584"/>
        <end position="605"/>
    </location>
</feature>
<dbReference type="Proteomes" id="UP000095287">
    <property type="component" value="Unplaced"/>
</dbReference>
<dbReference type="GO" id="GO:0046513">
    <property type="term" value="P:ceramide biosynthetic process"/>
    <property type="evidence" value="ECO:0007669"/>
    <property type="project" value="TreeGrafter"/>
</dbReference>
<accession>A0A1I7ZN71</accession>
<keyword evidence="6" id="KW-1185">Reference proteome</keyword>
<dbReference type="GO" id="GO:0046475">
    <property type="term" value="P:glycerophospholipid catabolic process"/>
    <property type="evidence" value="ECO:0007669"/>
    <property type="project" value="TreeGrafter"/>
</dbReference>
<dbReference type="InterPro" id="IPR024129">
    <property type="entry name" value="Sphingomy_SMPD4"/>
</dbReference>
<evidence type="ECO:0000313" key="6">
    <source>
        <dbReference type="Proteomes" id="UP000095287"/>
    </source>
</evidence>
<name>A0A1I7ZN71_9BILA</name>
<dbReference type="Pfam" id="PF14724">
    <property type="entry name" value="mit_SMPDase"/>
    <property type="match status" value="1"/>
</dbReference>
<reference evidence="7" key="1">
    <citation type="submission" date="2016-11" db="UniProtKB">
        <authorList>
            <consortium name="WormBaseParasite"/>
        </authorList>
    </citation>
    <scope>IDENTIFICATION</scope>
</reference>
<organism evidence="6 7">
    <name type="scientific">Steinernema glaseri</name>
    <dbReference type="NCBI Taxonomy" id="37863"/>
    <lineage>
        <taxon>Eukaryota</taxon>
        <taxon>Metazoa</taxon>
        <taxon>Ecdysozoa</taxon>
        <taxon>Nematoda</taxon>
        <taxon>Chromadorea</taxon>
        <taxon>Rhabditida</taxon>
        <taxon>Tylenchina</taxon>
        <taxon>Panagrolaimomorpha</taxon>
        <taxon>Strongyloidoidea</taxon>
        <taxon>Steinernematidae</taxon>
        <taxon>Steinernema</taxon>
    </lineage>
</organism>
<evidence type="ECO:0000256" key="5">
    <source>
        <dbReference type="SAM" id="Phobius"/>
    </source>
</evidence>
<dbReference type="GO" id="GO:0016020">
    <property type="term" value="C:membrane"/>
    <property type="evidence" value="ECO:0007669"/>
    <property type="project" value="UniProtKB-SubCell"/>
</dbReference>
<keyword evidence="4 5" id="KW-0472">Membrane</keyword>
<dbReference type="WBParaSite" id="L893_g27845.t1">
    <property type="protein sequence ID" value="L893_g27845.t1"/>
    <property type="gene ID" value="L893_g27845"/>
</dbReference>
<keyword evidence="2 5" id="KW-0812">Transmembrane</keyword>
<keyword evidence="3 5" id="KW-1133">Transmembrane helix</keyword>
<dbReference type="GO" id="GO:0006685">
    <property type="term" value="P:sphingomyelin catabolic process"/>
    <property type="evidence" value="ECO:0007669"/>
    <property type="project" value="TreeGrafter"/>
</dbReference>
<dbReference type="GO" id="GO:0050290">
    <property type="term" value="F:sphingomyelin phosphodiesterase D activity"/>
    <property type="evidence" value="ECO:0007669"/>
    <property type="project" value="InterPro"/>
</dbReference>
<comment type="subcellular location">
    <subcellularLocation>
        <location evidence="1">Membrane</location>
        <topology evidence="1">Single-pass membrane protein</topology>
    </subcellularLocation>
</comment>
<dbReference type="PANTHER" id="PTHR12988">
    <property type="entry name" value="SPHINGOMYELIN PHOSPHODIESTERASE 4"/>
    <property type="match status" value="1"/>
</dbReference>
<evidence type="ECO:0000256" key="4">
    <source>
        <dbReference type="ARBA" id="ARBA00023136"/>
    </source>
</evidence>
<sequence>MTLNFAREQVASFISPTAKYGDQLYAYGDSGEVVLRAIDGLLTRRDVFDLAETTAFARQFIAIILANKEVDLVTTSIATTSGRIAFEQIMHLIGPQTNTFKALCNDRNAFFEFFSALFEHVKRFDVEFNHAQGGVALELITEYTVYFFPDDEKVMFGHPVIGGSLFRNAQSPKPNSSGLFGDGDVDIPGPPPPIYDGDSGLQGAAFVNFFQCAVTSLTSLRRWPTSLQLIVLRFIIKQFYVFLLTRTVNEYDQRNKVRVLNDPPMVEEMQDFCDAVLERWPMDATYRNVLDVWVGFTRPWRYSVTYGTLQGVDLREFAGFIGHCRPAILYPCQTLLSRFEKVDFCNVHVAASLVYIIELLEKPLMDEVFDLLNCNVDNLLNKLKTFAVTGLNAAKRRDAYLEARSEATGWRRFLWDSTINDRRKLEEAMGYYNKVVLSADVDAPAPVDFDDSQLPAVEEEDAQHEPDFQVDPATGFKTLTPLGRKQVILGKRRFNFSEVVKTRPRIMAPAAWYENETATRVVYRFCEFLNTLPTTQKLASAYGQWTLLGFLAYILMEPPYPRGNIPAFATNISRRAASPNIRFMASYPFLLLCFFFILRLLFVVLF</sequence>
<dbReference type="PANTHER" id="PTHR12988:SF6">
    <property type="entry name" value="SPHINGOMYELIN PHOSPHODIESTERASE 4"/>
    <property type="match status" value="1"/>
</dbReference>
<proteinExistence type="predicted"/>
<evidence type="ECO:0000256" key="3">
    <source>
        <dbReference type="ARBA" id="ARBA00022989"/>
    </source>
</evidence>
<dbReference type="AlphaFoldDB" id="A0A1I7ZN71"/>
<evidence type="ECO:0000313" key="7">
    <source>
        <dbReference type="WBParaSite" id="L893_g27845.t1"/>
    </source>
</evidence>
<protein>
    <submittedName>
        <fullName evidence="7">ELMO domain-containing protein</fullName>
    </submittedName>
</protein>
<evidence type="ECO:0000256" key="2">
    <source>
        <dbReference type="ARBA" id="ARBA00022692"/>
    </source>
</evidence>